<dbReference type="GO" id="GO:0016491">
    <property type="term" value="F:oxidoreductase activity"/>
    <property type="evidence" value="ECO:0007669"/>
    <property type="project" value="TreeGrafter"/>
</dbReference>
<dbReference type="CDD" id="cd05325">
    <property type="entry name" value="carb_red_sniffer_like_SDR_c"/>
    <property type="match status" value="1"/>
</dbReference>
<keyword evidence="4" id="KW-1185">Reference proteome</keyword>
<comment type="similarity">
    <text evidence="1">Belongs to the short-chain dehydrogenases/reductases (SDR) family.</text>
</comment>
<dbReference type="Proteomes" id="UP000070700">
    <property type="component" value="Unassembled WGS sequence"/>
</dbReference>
<evidence type="ECO:0000313" key="3">
    <source>
        <dbReference type="EMBL" id="KUJ12564.1"/>
    </source>
</evidence>
<dbReference type="InterPro" id="IPR051468">
    <property type="entry name" value="Fungal_SecMetab_SDRs"/>
</dbReference>
<reference evidence="3 4" key="1">
    <citation type="submission" date="2015-10" db="EMBL/GenBank/DDBJ databases">
        <title>Full genome of DAOMC 229536 Phialocephala scopiformis, a fungal endophyte of spruce producing the potent anti-insectan compound rugulosin.</title>
        <authorList>
            <consortium name="DOE Joint Genome Institute"/>
            <person name="Walker A.K."/>
            <person name="Frasz S.L."/>
            <person name="Seifert K.A."/>
            <person name="Miller J.D."/>
            <person name="Mondo S.J."/>
            <person name="Labutti K."/>
            <person name="Lipzen A."/>
            <person name="Dockter R."/>
            <person name="Kennedy M."/>
            <person name="Grigoriev I.V."/>
            <person name="Spatafora J.W."/>
        </authorList>
    </citation>
    <scope>NUCLEOTIDE SEQUENCE [LARGE SCALE GENOMIC DNA]</scope>
    <source>
        <strain evidence="3 4">CBS 120377</strain>
    </source>
</reference>
<keyword evidence="2" id="KW-0521">NADP</keyword>
<dbReference type="AlphaFoldDB" id="A0A194WXZ8"/>
<gene>
    <name evidence="3" type="ORF">LY89DRAFT_210126</name>
</gene>
<dbReference type="GO" id="GO:0005737">
    <property type="term" value="C:cytoplasm"/>
    <property type="evidence" value="ECO:0007669"/>
    <property type="project" value="TreeGrafter"/>
</dbReference>
<evidence type="ECO:0000256" key="2">
    <source>
        <dbReference type="ARBA" id="ARBA00022857"/>
    </source>
</evidence>
<dbReference type="PROSITE" id="PS00061">
    <property type="entry name" value="ADH_SHORT"/>
    <property type="match status" value="1"/>
</dbReference>
<dbReference type="PANTHER" id="PTHR43544:SF26">
    <property type="entry name" value="SHORT CHAIN DEHYDROGENASE_REDUCTASE FAMILY OXIDOREDUCTASE (JCVI)"/>
    <property type="match status" value="1"/>
</dbReference>
<sequence length="246" mass="25963">MSGLTYLITGASRGIGKGLLSAFVLRPNTTVIAGVRDTASAAESLKSVPVGEGSKIVIVKIDSSVDTDAAAAVEELKSKHGITHIDVLLSNAGLLGIVAPVLETPADQLRKHIEINTVAPLILLQAFKPLLDASSSPKFFVITSKIGTLSDMQNVPVPFFAYGVSKAAANYFVRKVSFENPKLISIALNPGWVQTDMGTWGAKSVGMDEAPMSLEDSIKGTVKNIDEASLEKTGSFIEVTGEPIPW</sequence>
<dbReference type="SUPFAM" id="SSF51735">
    <property type="entry name" value="NAD(P)-binding Rossmann-fold domains"/>
    <property type="match status" value="1"/>
</dbReference>
<dbReference type="OrthoDB" id="9876299at2759"/>
<dbReference type="InterPro" id="IPR002347">
    <property type="entry name" value="SDR_fam"/>
</dbReference>
<accession>A0A194WXZ8</accession>
<dbReference type="EMBL" id="KQ947424">
    <property type="protein sequence ID" value="KUJ12564.1"/>
    <property type="molecule type" value="Genomic_DNA"/>
</dbReference>
<evidence type="ECO:0000256" key="1">
    <source>
        <dbReference type="ARBA" id="ARBA00006484"/>
    </source>
</evidence>
<dbReference type="InterPro" id="IPR020904">
    <property type="entry name" value="Sc_DH/Rdtase_CS"/>
</dbReference>
<dbReference type="FunCoup" id="A0A194WXZ8">
    <property type="interactions" value="134"/>
</dbReference>
<dbReference type="KEGG" id="psco:LY89DRAFT_210126"/>
<dbReference type="PRINTS" id="PR00081">
    <property type="entry name" value="GDHRDH"/>
</dbReference>
<dbReference type="PANTHER" id="PTHR43544">
    <property type="entry name" value="SHORT-CHAIN DEHYDROGENASE/REDUCTASE"/>
    <property type="match status" value="1"/>
</dbReference>
<organism evidence="3 4">
    <name type="scientific">Mollisia scopiformis</name>
    <name type="common">Conifer needle endophyte fungus</name>
    <name type="synonym">Phialocephala scopiformis</name>
    <dbReference type="NCBI Taxonomy" id="149040"/>
    <lineage>
        <taxon>Eukaryota</taxon>
        <taxon>Fungi</taxon>
        <taxon>Dikarya</taxon>
        <taxon>Ascomycota</taxon>
        <taxon>Pezizomycotina</taxon>
        <taxon>Leotiomycetes</taxon>
        <taxon>Helotiales</taxon>
        <taxon>Mollisiaceae</taxon>
        <taxon>Mollisia</taxon>
    </lineage>
</organism>
<name>A0A194WXZ8_MOLSC</name>
<dbReference type="Pfam" id="PF00106">
    <property type="entry name" value="adh_short"/>
    <property type="match status" value="1"/>
</dbReference>
<dbReference type="Gene3D" id="3.40.50.720">
    <property type="entry name" value="NAD(P)-binding Rossmann-like Domain"/>
    <property type="match status" value="1"/>
</dbReference>
<dbReference type="InParanoid" id="A0A194WXZ8"/>
<dbReference type="InterPro" id="IPR036291">
    <property type="entry name" value="NAD(P)-bd_dom_sf"/>
</dbReference>
<protein>
    <submittedName>
        <fullName evidence="3">Aflatoxin biosynthesis ketoreductase-like protein nor-1</fullName>
    </submittedName>
</protein>
<proteinExistence type="inferred from homology"/>
<dbReference type="GeneID" id="28815588"/>
<evidence type="ECO:0000313" key="4">
    <source>
        <dbReference type="Proteomes" id="UP000070700"/>
    </source>
</evidence>
<dbReference type="RefSeq" id="XP_018066919.1">
    <property type="nucleotide sequence ID" value="XM_018205862.1"/>
</dbReference>